<evidence type="ECO:0000256" key="1">
    <source>
        <dbReference type="SAM" id="Coils"/>
    </source>
</evidence>
<name>A0A8T0PCL6_PANVG</name>
<dbReference type="Proteomes" id="UP000823388">
    <property type="component" value="Chromosome 8N"/>
</dbReference>
<organism evidence="3 4">
    <name type="scientific">Panicum virgatum</name>
    <name type="common">Blackwell switchgrass</name>
    <dbReference type="NCBI Taxonomy" id="38727"/>
    <lineage>
        <taxon>Eukaryota</taxon>
        <taxon>Viridiplantae</taxon>
        <taxon>Streptophyta</taxon>
        <taxon>Embryophyta</taxon>
        <taxon>Tracheophyta</taxon>
        <taxon>Spermatophyta</taxon>
        <taxon>Magnoliopsida</taxon>
        <taxon>Liliopsida</taxon>
        <taxon>Poales</taxon>
        <taxon>Poaceae</taxon>
        <taxon>PACMAD clade</taxon>
        <taxon>Panicoideae</taxon>
        <taxon>Panicodae</taxon>
        <taxon>Paniceae</taxon>
        <taxon>Panicinae</taxon>
        <taxon>Panicum</taxon>
        <taxon>Panicum sect. Hiantes</taxon>
    </lineage>
</organism>
<accession>A0A8T0PCL6</accession>
<keyword evidence="4" id="KW-1185">Reference proteome</keyword>
<sequence length="219" mass="23734">MKGRIVIDPPKSPPTASFRSAVGLGRIRVPCRVALALSPTPPPPPTCRAAIVRVAASHCAAVARVTACHRCIQLRCSRPSRGLALSPFTICASAVVKPAPPPMSPAAPLCHRLEMKPEKRSAGKNIVGGVKKVSSLAAKKQRPLQFKEGRRGQSSSSSDDEVLENKLKQSLFIMDLRLEEIKEHVDSMERKLKNLRNNVLKVAEDIGGLLESLFDEPII</sequence>
<feature type="coiled-coil region" evidence="1">
    <location>
        <begin position="178"/>
        <end position="205"/>
    </location>
</feature>
<feature type="region of interest" description="Disordered" evidence="2">
    <location>
        <begin position="138"/>
        <end position="162"/>
    </location>
</feature>
<proteinExistence type="predicted"/>
<evidence type="ECO:0000313" key="4">
    <source>
        <dbReference type="Proteomes" id="UP000823388"/>
    </source>
</evidence>
<protein>
    <submittedName>
        <fullName evidence="3">Uncharacterized protein</fullName>
    </submittedName>
</protein>
<gene>
    <name evidence="3" type="ORF">PVAP13_8NG257300</name>
</gene>
<keyword evidence="1" id="KW-0175">Coiled coil</keyword>
<evidence type="ECO:0000256" key="2">
    <source>
        <dbReference type="SAM" id="MobiDB-lite"/>
    </source>
</evidence>
<dbReference type="AlphaFoldDB" id="A0A8T0PCL6"/>
<comment type="caution">
    <text evidence="3">The sequence shown here is derived from an EMBL/GenBank/DDBJ whole genome shotgun (WGS) entry which is preliminary data.</text>
</comment>
<evidence type="ECO:0000313" key="3">
    <source>
        <dbReference type="EMBL" id="KAG2557902.1"/>
    </source>
</evidence>
<dbReference type="EMBL" id="CM029052">
    <property type="protein sequence ID" value="KAG2557902.1"/>
    <property type="molecule type" value="Genomic_DNA"/>
</dbReference>
<reference evidence="3" key="1">
    <citation type="submission" date="2020-05" db="EMBL/GenBank/DDBJ databases">
        <title>WGS assembly of Panicum virgatum.</title>
        <authorList>
            <person name="Lovell J.T."/>
            <person name="Jenkins J."/>
            <person name="Shu S."/>
            <person name="Juenger T.E."/>
            <person name="Schmutz J."/>
        </authorList>
    </citation>
    <scope>NUCLEOTIDE SEQUENCE</scope>
    <source>
        <strain evidence="3">AP13</strain>
    </source>
</reference>